<proteinExistence type="predicted"/>
<evidence type="ECO:0000313" key="2">
    <source>
        <dbReference type="EMBL" id="GBP11344.1"/>
    </source>
</evidence>
<dbReference type="AlphaFoldDB" id="A0A4C1TB26"/>
<name>A0A4C1TB26_EUMVA</name>
<evidence type="ECO:0000313" key="3">
    <source>
        <dbReference type="Proteomes" id="UP000299102"/>
    </source>
</evidence>
<comment type="caution">
    <text evidence="2">The sequence shown here is derived from an EMBL/GenBank/DDBJ whole genome shotgun (WGS) entry which is preliminary data.</text>
</comment>
<keyword evidence="3" id="KW-1185">Reference proteome</keyword>
<feature type="region of interest" description="Disordered" evidence="1">
    <location>
        <begin position="45"/>
        <end position="113"/>
    </location>
</feature>
<reference evidence="2 3" key="1">
    <citation type="journal article" date="2019" name="Commun. Biol.">
        <title>The bagworm genome reveals a unique fibroin gene that provides high tensile strength.</title>
        <authorList>
            <person name="Kono N."/>
            <person name="Nakamura H."/>
            <person name="Ohtoshi R."/>
            <person name="Tomita M."/>
            <person name="Numata K."/>
            <person name="Arakawa K."/>
        </authorList>
    </citation>
    <scope>NUCLEOTIDE SEQUENCE [LARGE SCALE GENOMIC DNA]</scope>
</reference>
<organism evidence="2 3">
    <name type="scientific">Eumeta variegata</name>
    <name type="common">Bagworm moth</name>
    <name type="synonym">Eumeta japonica</name>
    <dbReference type="NCBI Taxonomy" id="151549"/>
    <lineage>
        <taxon>Eukaryota</taxon>
        <taxon>Metazoa</taxon>
        <taxon>Ecdysozoa</taxon>
        <taxon>Arthropoda</taxon>
        <taxon>Hexapoda</taxon>
        <taxon>Insecta</taxon>
        <taxon>Pterygota</taxon>
        <taxon>Neoptera</taxon>
        <taxon>Endopterygota</taxon>
        <taxon>Lepidoptera</taxon>
        <taxon>Glossata</taxon>
        <taxon>Ditrysia</taxon>
        <taxon>Tineoidea</taxon>
        <taxon>Psychidae</taxon>
        <taxon>Oiketicinae</taxon>
        <taxon>Eumeta</taxon>
    </lineage>
</organism>
<dbReference type="EMBL" id="BGZK01000046">
    <property type="protein sequence ID" value="GBP11344.1"/>
    <property type="molecule type" value="Genomic_DNA"/>
</dbReference>
<accession>A0A4C1TB26</accession>
<protein>
    <submittedName>
        <fullName evidence="2">Uncharacterized protein</fullName>
    </submittedName>
</protein>
<dbReference type="Proteomes" id="UP000299102">
    <property type="component" value="Unassembled WGS sequence"/>
</dbReference>
<evidence type="ECO:0000256" key="1">
    <source>
        <dbReference type="SAM" id="MobiDB-lite"/>
    </source>
</evidence>
<sequence>MLKLEYLRPAELKALMHLRSEKVLEIYPSRWKKRTIRTSQEVKPNYNRGLKKKINVHQGSAPAPATGPDGRRRRRVTASGQESRPAAPAPPCGGKGNPVWSPPPLPSYCRGVD</sequence>
<gene>
    <name evidence="2" type="ORF">EVAR_92871_1</name>
</gene>